<evidence type="ECO:0000313" key="3">
    <source>
        <dbReference type="Proteomes" id="UP000051952"/>
    </source>
</evidence>
<reference evidence="3" key="1">
    <citation type="submission" date="2015-09" db="EMBL/GenBank/DDBJ databases">
        <authorList>
            <consortium name="Pathogen Informatics"/>
        </authorList>
    </citation>
    <scope>NUCLEOTIDE SEQUENCE [LARGE SCALE GENOMIC DNA]</scope>
    <source>
        <strain evidence="3">Lake Konstanz</strain>
    </source>
</reference>
<dbReference type="OrthoDB" id="529273at2759"/>
<keyword evidence="2" id="KW-0472">Membrane</keyword>
<dbReference type="InterPro" id="IPR007657">
    <property type="entry name" value="Glycosyltransferase_61"/>
</dbReference>
<proteinExistence type="predicted"/>
<keyword evidence="3" id="KW-1185">Reference proteome</keyword>
<dbReference type="VEuPathDB" id="TriTrypDB:BSAL_33680"/>
<organism evidence="2 3">
    <name type="scientific">Bodo saltans</name>
    <name type="common">Flagellated protozoan</name>
    <dbReference type="NCBI Taxonomy" id="75058"/>
    <lineage>
        <taxon>Eukaryota</taxon>
        <taxon>Discoba</taxon>
        <taxon>Euglenozoa</taxon>
        <taxon>Kinetoplastea</taxon>
        <taxon>Metakinetoplastina</taxon>
        <taxon>Eubodonida</taxon>
        <taxon>Bodonidae</taxon>
        <taxon>Bodo</taxon>
    </lineage>
</organism>
<name>A0A0S4JNK1_BODSA</name>
<sequence>MRRKLPFTYYSPKVGVWSLFALALLMVFLLGRYSMHVSPALYNTTPVVAVGVGSAKGVIRSPQDNHAGPSTQQQDASSNVADTAAGCNNPLEMYDNEGVDDEDNPNSKRRHNTEEEEYGVFDGTRHFVDKCITQGSERLEIVSRSKLKGNDKKKEIVDFGEAVAFLVRDVCALGHFPKDLSHMHSWQQLMSSAARDGVSPADRMREIVVAGEDDAKKRAALLKKAPQWMEHLEGGAIHHLVVGHRCATRDPARSFNKRTPVFHNVLVHWLRAISGNFKFLTPEDDGGKTTMPITLFEDLDSKVYCFRHMIEREERWRWFPHPRSASSFREAFWKYLNVNYTQRHAERHTTAFSKQKKLQVLVLHRDEDRHFDEKRVVQFLTTKFGGVADIRYEQYDAPPNPAKITAENNVTVPLHVDQLKQLYNTDILIAAHGAALSNVVVMQPGAVVMELFPHNFRYYMYEELCRVMSLNYVAYESEVVTPAGCCKQVRWKATAGELAGAGGEEKDADDVNDPLDSDASSIRKKEMVRLNGKRDCKKCSIGVKDETWYQLVKSAMASIWLRNSRLSNVHDFMCGVKRLLAVLLTFWKPCIFCSYRLLFCLFLRHSLSLSLLASGCAFTPPACRFSTPSDDPTVLFSAAVDRLSDEMKTNFGRLGTQMSAFDAKMNALDAKLDALGASVKAEMEDVKNSIRSDTQSWLKTNERFIRVCWVALFVALVYAAQCEAKMARAFERSQTTSVVAGAMQRPARQN</sequence>
<evidence type="ECO:0000256" key="1">
    <source>
        <dbReference type="SAM" id="MobiDB-lite"/>
    </source>
</evidence>
<feature type="region of interest" description="Disordered" evidence="1">
    <location>
        <begin position="60"/>
        <end position="116"/>
    </location>
</feature>
<dbReference type="EMBL" id="CYKH01001960">
    <property type="protein sequence ID" value="CUG91710.1"/>
    <property type="molecule type" value="Genomic_DNA"/>
</dbReference>
<protein>
    <submittedName>
        <fullName evidence="2">Transmembrane protein, putative</fullName>
    </submittedName>
</protein>
<dbReference type="Proteomes" id="UP000051952">
    <property type="component" value="Unassembled WGS sequence"/>
</dbReference>
<feature type="compositionally biased region" description="Acidic residues" evidence="1">
    <location>
        <begin position="94"/>
        <end position="104"/>
    </location>
</feature>
<dbReference type="PANTHER" id="PTHR20961">
    <property type="entry name" value="GLYCOSYLTRANSFERASE"/>
    <property type="match status" value="1"/>
</dbReference>
<feature type="compositionally biased region" description="Polar residues" evidence="1">
    <location>
        <begin position="62"/>
        <end position="81"/>
    </location>
</feature>
<gene>
    <name evidence="2" type="ORF">BSAL_33680</name>
</gene>
<dbReference type="GO" id="GO:0016757">
    <property type="term" value="F:glycosyltransferase activity"/>
    <property type="evidence" value="ECO:0007669"/>
    <property type="project" value="InterPro"/>
</dbReference>
<keyword evidence="2" id="KW-0812">Transmembrane</keyword>
<evidence type="ECO:0000313" key="2">
    <source>
        <dbReference type="EMBL" id="CUG91710.1"/>
    </source>
</evidence>
<accession>A0A0S4JNK1</accession>
<dbReference type="AlphaFoldDB" id="A0A0S4JNK1"/>